<dbReference type="HOGENOM" id="CLU_165871_0_0_2"/>
<keyword evidence="2" id="KW-0812">Transmembrane</keyword>
<dbReference type="STRING" id="1459636.NTE_00962"/>
<sequence>MLYLYSRMTLPKGYGSGGRKGGSGGGGGESRDDIERMIGRRVENMKGIYILGFALCWAATAGGVYVGVTVYPWAYPLPSGLYALSVLTVIEALGFFFIMKITGEKTVRA</sequence>
<protein>
    <submittedName>
        <fullName evidence="3">Uncharacterized protein</fullName>
    </submittedName>
</protein>
<reference evidence="3 4" key="1">
    <citation type="journal article" date="2014" name="PLoS ONE">
        <title>Genome Sequence of Candidatus Nitrososphaera evergladensis from Group I.1b Enriched from Everglades Soil Reveals Novel Genomic Features of the Ammonia-Oxidizing Archaea.</title>
        <authorList>
            <person name="Zhalnina K.V."/>
            <person name="Dias R."/>
            <person name="Leonard M.T."/>
            <person name="Dorr de Quadros P."/>
            <person name="Camargo F.A."/>
            <person name="Drew J.C."/>
            <person name="Farmerie W.G."/>
            <person name="Daroub S.H."/>
            <person name="Triplett E.W."/>
        </authorList>
    </citation>
    <scope>NUCLEOTIDE SEQUENCE [LARGE SCALE GENOMIC DNA]</scope>
    <source>
        <strain evidence="3 4">SR1</strain>
    </source>
</reference>
<dbReference type="OrthoDB" id="2187at2157"/>
<evidence type="ECO:0000256" key="1">
    <source>
        <dbReference type="SAM" id="MobiDB-lite"/>
    </source>
</evidence>
<name>A0A075MQ78_9ARCH</name>
<dbReference type="KEGG" id="nev:NTE_00962"/>
<keyword evidence="2" id="KW-1133">Transmembrane helix</keyword>
<dbReference type="EMBL" id="CP007174">
    <property type="protein sequence ID" value="AIF83037.1"/>
    <property type="molecule type" value="Genomic_DNA"/>
</dbReference>
<evidence type="ECO:0000313" key="3">
    <source>
        <dbReference type="EMBL" id="AIF83037.1"/>
    </source>
</evidence>
<feature type="transmembrane region" description="Helical" evidence="2">
    <location>
        <begin position="47"/>
        <end position="74"/>
    </location>
</feature>
<dbReference type="eggNOG" id="arCOG10586">
    <property type="taxonomic scope" value="Archaea"/>
</dbReference>
<evidence type="ECO:0000313" key="4">
    <source>
        <dbReference type="Proteomes" id="UP000028194"/>
    </source>
</evidence>
<feature type="compositionally biased region" description="Gly residues" evidence="1">
    <location>
        <begin position="14"/>
        <end position="28"/>
    </location>
</feature>
<feature type="region of interest" description="Disordered" evidence="1">
    <location>
        <begin position="11"/>
        <end position="32"/>
    </location>
</feature>
<dbReference type="AlphaFoldDB" id="A0A075MQ78"/>
<keyword evidence="4" id="KW-1185">Reference proteome</keyword>
<dbReference type="Proteomes" id="UP000028194">
    <property type="component" value="Chromosome"/>
</dbReference>
<accession>A0A075MQ78</accession>
<feature type="transmembrane region" description="Helical" evidence="2">
    <location>
        <begin position="80"/>
        <end position="99"/>
    </location>
</feature>
<gene>
    <name evidence="3" type="ORF">NTE_00962</name>
</gene>
<evidence type="ECO:0000256" key="2">
    <source>
        <dbReference type="SAM" id="Phobius"/>
    </source>
</evidence>
<keyword evidence="2" id="KW-0472">Membrane</keyword>
<organism evidence="3 4">
    <name type="scientific">Candidatus Nitrososphaera evergladensis SR1</name>
    <dbReference type="NCBI Taxonomy" id="1459636"/>
    <lineage>
        <taxon>Archaea</taxon>
        <taxon>Nitrososphaerota</taxon>
        <taxon>Nitrososphaeria</taxon>
        <taxon>Nitrososphaerales</taxon>
        <taxon>Nitrososphaeraceae</taxon>
        <taxon>Nitrososphaera</taxon>
    </lineage>
</organism>
<proteinExistence type="predicted"/>